<reference evidence="4 5" key="1">
    <citation type="journal article" date="2013" name="Genome Biol. Evol.">
        <title>Complete genomes of two dipteran-associated spiroplasmas provided insights into the origin, dynamics, and impacts of viral invasion in spiroplasma.</title>
        <authorList>
            <person name="Ku C."/>
            <person name="Lo W.S."/>
            <person name="Chen L.L."/>
            <person name="Kuo C.H."/>
        </authorList>
    </citation>
    <scope>NUCLEOTIDE SEQUENCE [LARGE SCALE GENOMIC DNA]</scope>
    <source>
        <strain evidence="4 5">DF-1</strain>
    </source>
</reference>
<accession>R4UBP1</accession>
<dbReference type="GO" id="GO:0016020">
    <property type="term" value="C:membrane"/>
    <property type="evidence" value="ECO:0007669"/>
    <property type="project" value="TreeGrafter"/>
</dbReference>
<dbReference type="HOGENOM" id="CLU_010194_2_10_14"/>
<dbReference type="OrthoDB" id="9775296at2"/>
<organism evidence="4 5">
    <name type="scientific">Spiroplasma chrysopicola DF-1</name>
    <dbReference type="NCBI Taxonomy" id="1276227"/>
    <lineage>
        <taxon>Bacteria</taxon>
        <taxon>Bacillati</taxon>
        <taxon>Mycoplasmatota</taxon>
        <taxon>Mollicutes</taxon>
        <taxon>Entomoplasmatales</taxon>
        <taxon>Spiroplasmataceae</taxon>
        <taxon>Spiroplasma</taxon>
    </lineage>
</organism>
<evidence type="ECO:0000256" key="3">
    <source>
        <dbReference type="RuleBase" id="RU000363"/>
    </source>
</evidence>
<dbReference type="PRINTS" id="PR00080">
    <property type="entry name" value="SDRFAMILY"/>
</dbReference>
<evidence type="ECO:0000313" key="5">
    <source>
        <dbReference type="Proteomes" id="UP000013964"/>
    </source>
</evidence>
<name>R4UBP1_9MOLU</name>
<protein>
    <submittedName>
        <fullName evidence="4">Short-chain dehydrogenase/reductase SDR</fullName>
    </submittedName>
</protein>
<dbReference type="InterPro" id="IPR020904">
    <property type="entry name" value="Sc_DH/Rdtase_CS"/>
</dbReference>
<dbReference type="FunFam" id="3.40.50.720:FF:000047">
    <property type="entry name" value="NADP-dependent L-serine/L-allo-threonine dehydrogenase"/>
    <property type="match status" value="1"/>
</dbReference>
<dbReference type="Pfam" id="PF00106">
    <property type="entry name" value="adh_short"/>
    <property type="match status" value="1"/>
</dbReference>
<dbReference type="KEGG" id="scr:SCHRY_v1c07580"/>
<evidence type="ECO:0000256" key="1">
    <source>
        <dbReference type="ARBA" id="ARBA00006484"/>
    </source>
</evidence>
<dbReference type="eggNOG" id="COG4221">
    <property type="taxonomic scope" value="Bacteria"/>
</dbReference>
<dbReference type="InterPro" id="IPR002347">
    <property type="entry name" value="SDR_fam"/>
</dbReference>
<proteinExistence type="inferred from homology"/>
<dbReference type="Proteomes" id="UP000013964">
    <property type="component" value="Chromosome"/>
</dbReference>
<dbReference type="STRING" id="1276227.SCHRY_v1c07580"/>
<dbReference type="AlphaFoldDB" id="R4UBP1"/>
<dbReference type="Gene3D" id="3.40.50.720">
    <property type="entry name" value="NAD(P)-binding Rossmann-like Domain"/>
    <property type="match status" value="1"/>
</dbReference>
<dbReference type="CDD" id="cd05233">
    <property type="entry name" value="SDR_c"/>
    <property type="match status" value="1"/>
</dbReference>
<keyword evidence="5" id="KW-1185">Reference proteome</keyword>
<dbReference type="PANTHER" id="PTHR44196:SF1">
    <property type="entry name" value="DEHYDROGENASE_REDUCTASE SDR FAMILY MEMBER 7B"/>
    <property type="match status" value="1"/>
</dbReference>
<dbReference type="PRINTS" id="PR00081">
    <property type="entry name" value="GDHRDH"/>
</dbReference>
<keyword evidence="2" id="KW-0560">Oxidoreductase</keyword>
<dbReference type="PROSITE" id="PS00061">
    <property type="entry name" value="ADH_SHORT"/>
    <property type="match status" value="1"/>
</dbReference>
<comment type="similarity">
    <text evidence="1 3">Belongs to the short-chain dehydrogenases/reductases (SDR) family.</text>
</comment>
<dbReference type="SUPFAM" id="SSF51735">
    <property type="entry name" value="NAD(P)-binding Rossmann-fold domains"/>
    <property type="match status" value="1"/>
</dbReference>
<dbReference type="PANTHER" id="PTHR44196">
    <property type="entry name" value="DEHYDROGENASE/REDUCTASE SDR FAMILY MEMBER 7B"/>
    <property type="match status" value="1"/>
</dbReference>
<evidence type="ECO:0000256" key="2">
    <source>
        <dbReference type="ARBA" id="ARBA00023002"/>
    </source>
</evidence>
<dbReference type="RefSeq" id="WP_016339157.1">
    <property type="nucleotide sequence ID" value="NC_021280.1"/>
</dbReference>
<dbReference type="PATRIC" id="fig|1276227.3.peg.765"/>
<dbReference type="PROSITE" id="PS51257">
    <property type="entry name" value="PROKAR_LIPOPROTEIN"/>
    <property type="match status" value="1"/>
</dbReference>
<evidence type="ECO:0000313" key="4">
    <source>
        <dbReference type="EMBL" id="AGM25334.1"/>
    </source>
</evidence>
<gene>
    <name evidence="4" type="ORF">SCHRY_v1c07580</name>
</gene>
<dbReference type="EMBL" id="CP005077">
    <property type="protein sequence ID" value="AGM25334.1"/>
    <property type="molecule type" value="Genomic_DNA"/>
</dbReference>
<sequence>MQSNRKHLVIITGASSGIGAACAKLFSAHGYPLLLIARRKEILESYHLPNTICAQGNVNNFQQFKAAVEQAEAVYGPADLLINNAGIMALDYFIDLTLDQQYEMIETNLKGVINGINLVLPQMKKVHHGTIINISSVAGRYTSETRSIYNATKFGVHALSESVRKEVAPDNVRVLLFAPGIIDTNLLTSVKNETILKDYQKVKATIDQGLTAQEAAEIILYTYQLPQHIALKEILLSHTKQKI</sequence>
<dbReference type="InterPro" id="IPR036291">
    <property type="entry name" value="NAD(P)-bd_dom_sf"/>
</dbReference>
<dbReference type="GO" id="GO:0016616">
    <property type="term" value="F:oxidoreductase activity, acting on the CH-OH group of donors, NAD or NADP as acceptor"/>
    <property type="evidence" value="ECO:0007669"/>
    <property type="project" value="UniProtKB-ARBA"/>
</dbReference>